<feature type="region of interest" description="Disordered" evidence="1">
    <location>
        <begin position="58"/>
        <end position="107"/>
    </location>
</feature>
<gene>
    <name evidence="2" type="ORF">LACPI_2148</name>
</gene>
<accession>A0A0D6E020</accession>
<reference evidence="3" key="1">
    <citation type="submission" date="2015-01" db="EMBL/GenBank/DDBJ databases">
        <authorList>
            <person name="Andreevskaya M."/>
        </authorList>
    </citation>
    <scope>NUCLEOTIDE SEQUENCE [LARGE SCALE GENOMIC DNA]</scope>
    <source>
        <strain evidence="3">MKFS47</strain>
    </source>
</reference>
<organism evidence="2 3">
    <name type="scientific">Pseudolactococcus piscium MKFS47</name>
    <dbReference type="NCBI Taxonomy" id="297352"/>
    <lineage>
        <taxon>Bacteria</taxon>
        <taxon>Bacillati</taxon>
        <taxon>Bacillota</taxon>
        <taxon>Bacilli</taxon>
        <taxon>Lactobacillales</taxon>
        <taxon>Streptococcaceae</taxon>
        <taxon>Pseudolactococcus</taxon>
    </lineage>
</organism>
<evidence type="ECO:0000313" key="2">
    <source>
        <dbReference type="EMBL" id="CEN29348.1"/>
    </source>
</evidence>
<dbReference type="HOGENOM" id="CLU_2450633_0_0_9"/>
<feature type="compositionally biased region" description="Basic and acidic residues" evidence="1">
    <location>
        <begin position="88"/>
        <end position="98"/>
    </location>
</feature>
<dbReference type="RefSeq" id="WP_047916332.1">
    <property type="nucleotide sequence ID" value="NZ_LN774769.1"/>
</dbReference>
<name>A0A0D6E020_9LACT</name>
<dbReference type="KEGG" id="lpk:LACPI_2148"/>
<protein>
    <submittedName>
        <fullName evidence="2">Uncharacterized protein</fullName>
    </submittedName>
</protein>
<sequence length="107" mass="11681">MATIAYKVIQAFVDLKDGDRVYRVGDDYVSDDEARIKDLLSEESKGRHESLMGVSLIEPVEHVEPDKDETDGPEFPKHVGGGQYELSDGSKVKGKDAAVEAESALAE</sequence>
<proteinExistence type="predicted"/>
<dbReference type="EMBL" id="LN774769">
    <property type="protein sequence ID" value="CEN29348.1"/>
    <property type="molecule type" value="Genomic_DNA"/>
</dbReference>
<evidence type="ECO:0000256" key="1">
    <source>
        <dbReference type="SAM" id="MobiDB-lite"/>
    </source>
</evidence>
<evidence type="ECO:0000313" key="3">
    <source>
        <dbReference type="Proteomes" id="UP000033166"/>
    </source>
</evidence>
<dbReference type="Proteomes" id="UP000033166">
    <property type="component" value="Chromosome I"/>
</dbReference>
<dbReference type="AlphaFoldDB" id="A0A0D6E020"/>